<evidence type="ECO:0000256" key="1">
    <source>
        <dbReference type="ARBA" id="ARBA00004141"/>
    </source>
</evidence>
<dbReference type="GO" id="GO:0045259">
    <property type="term" value="C:proton-transporting ATP synthase complex"/>
    <property type="evidence" value="ECO:0007669"/>
    <property type="project" value="InterPro"/>
</dbReference>
<feature type="transmembrane region" description="Helical" evidence="6">
    <location>
        <begin position="67"/>
        <end position="91"/>
    </location>
</feature>
<dbReference type="AlphaFoldDB" id="A0AAF0DT36"/>
<dbReference type="PANTHER" id="PTHR43461">
    <property type="entry name" value="TRANSMEMBRANE PROTEIN 256"/>
    <property type="match status" value="1"/>
</dbReference>
<dbReference type="GO" id="GO:0046933">
    <property type="term" value="F:proton-transporting ATP synthase activity, rotational mechanism"/>
    <property type="evidence" value="ECO:0007669"/>
    <property type="project" value="InterPro"/>
</dbReference>
<sequence length="164" mass="17379">MTFFEVFAGLSGATAVVAGAFGAHALKDKLNPHQAASWSTATQYQLVHSVALLFISSRVPLTGAAYFASAAFATGITLFSGSIYGLCLLNAGNPVRKLLGPTTPLGGLSFIFGWVALAIAATRNSLKEAERVAAERRSQQALRYQTWKNGEASEHNNLGYGKKN</sequence>
<accession>A0AAF0DT36</accession>
<evidence type="ECO:0000256" key="4">
    <source>
        <dbReference type="ARBA" id="ARBA00022989"/>
    </source>
</evidence>
<name>A0AAF0DT36_9BASI</name>
<evidence type="ECO:0000256" key="2">
    <source>
        <dbReference type="ARBA" id="ARBA00009502"/>
    </source>
</evidence>
<dbReference type="GO" id="GO:0005743">
    <property type="term" value="C:mitochondrial inner membrane"/>
    <property type="evidence" value="ECO:0007669"/>
    <property type="project" value="InterPro"/>
</dbReference>
<dbReference type="InterPro" id="IPR036742">
    <property type="entry name" value="ATP_synth_F1_esu_sf_mt"/>
</dbReference>
<feature type="transmembrane region" description="Helical" evidence="6">
    <location>
        <begin position="103"/>
        <end position="121"/>
    </location>
</feature>
<keyword evidence="3 6" id="KW-0812">Transmembrane</keyword>
<gene>
    <name evidence="7" type="ORF">MBRA1_000124</name>
</gene>
<evidence type="ECO:0000313" key="8">
    <source>
        <dbReference type="Proteomes" id="UP001216638"/>
    </source>
</evidence>
<dbReference type="PANTHER" id="PTHR43461:SF1">
    <property type="entry name" value="TRANSMEMBRANE PROTEIN 256"/>
    <property type="match status" value="1"/>
</dbReference>
<comment type="similarity">
    <text evidence="2">Belongs to the eukaryotic ATPase epsilon family.</text>
</comment>
<keyword evidence="4 6" id="KW-1133">Transmembrane helix</keyword>
<dbReference type="Gene3D" id="1.10.1620.20">
    <property type="entry name" value="ATP synthase, F1 complex, epsilon subunit superfamily, mitochondrial"/>
    <property type="match status" value="1"/>
</dbReference>
<organism evidence="7 8">
    <name type="scientific">Malassezia brasiliensis</name>
    <dbReference type="NCBI Taxonomy" id="1821822"/>
    <lineage>
        <taxon>Eukaryota</taxon>
        <taxon>Fungi</taxon>
        <taxon>Dikarya</taxon>
        <taxon>Basidiomycota</taxon>
        <taxon>Ustilaginomycotina</taxon>
        <taxon>Malasseziomycetes</taxon>
        <taxon>Malasseziales</taxon>
        <taxon>Malasseziaceae</taxon>
        <taxon>Malassezia</taxon>
    </lineage>
</organism>
<evidence type="ECO:0000313" key="7">
    <source>
        <dbReference type="EMBL" id="WFC93504.1"/>
    </source>
</evidence>
<reference evidence="7" key="1">
    <citation type="submission" date="2023-03" db="EMBL/GenBank/DDBJ databases">
        <title>Mating type loci evolution in Malassezia.</title>
        <authorList>
            <person name="Coelho M.A."/>
        </authorList>
    </citation>
    <scope>NUCLEOTIDE SEQUENCE</scope>
    <source>
        <strain evidence="7">CBS 14135</strain>
    </source>
</reference>
<evidence type="ECO:0000256" key="3">
    <source>
        <dbReference type="ARBA" id="ARBA00022692"/>
    </source>
</evidence>
<evidence type="ECO:0008006" key="9">
    <source>
        <dbReference type="Google" id="ProtNLM"/>
    </source>
</evidence>
<dbReference type="Pfam" id="PF04241">
    <property type="entry name" value="DUF423"/>
    <property type="match status" value="1"/>
</dbReference>
<dbReference type="Pfam" id="PF04627">
    <property type="entry name" value="ATP-synt_Eps"/>
    <property type="match status" value="1"/>
</dbReference>
<dbReference type="Proteomes" id="UP001216638">
    <property type="component" value="Chromosome 1"/>
</dbReference>
<comment type="subcellular location">
    <subcellularLocation>
        <location evidence="1">Membrane</location>
        <topology evidence="1">Multi-pass membrane protein</topology>
    </subcellularLocation>
</comment>
<dbReference type="InterPro" id="IPR006721">
    <property type="entry name" value="ATP_synth_F1_esu_mt"/>
</dbReference>
<dbReference type="EMBL" id="CP119951">
    <property type="protein sequence ID" value="WFC93504.1"/>
    <property type="molecule type" value="Genomic_DNA"/>
</dbReference>
<evidence type="ECO:0000256" key="5">
    <source>
        <dbReference type="ARBA" id="ARBA00023136"/>
    </source>
</evidence>
<keyword evidence="8" id="KW-1185">Reference proteome</keyword>
<evidence type="ECO:0000256" key="6">
    <source>
        <dbReference type="SAM" id="Phobius"/>
    </source>
</evidence>
<dbReference type="InterPro" id="IPR006696">
    <property type="entry name" value="DUF423"/>
</dbReference>
<protein>
    <recommendedName>
        <fullName evidence="9">DUF423-domain-containing protein</fullName>
    </recommendedName>
</protein>
<keyword evidence="5 6" id="KW-0472">Membrane</keyword>
<proteinExistence type="inferred from homology"/>